<dbReference type="InterPro" id="IPR050570">
    <property type="entry name" value="Cell_wall_metabolism_enzyme"/>
</dbReference>
<feature type="coiled-coil region" evidence="1">
    <location>
        <begin position="25"/>
        <end position="115"/>
    </location>
</feature>
<dbReference type="Gene3D" id="2.70.70.10">
    <property type="entry name" value="Glucose Permease (Domain IIA)"/>
    <property type="match status" value="1"/>
</dbReference>
<dbReference type="PANTHER" id="PTHR21666">
    <property type="entry name" value="PEPTIDASE-RELATED"/>
    <property type="match status" value="1"/>
</dbReference>
<organism evidence="4 5">
    <name type="scientific">Reinekea marinisedimentorum</name>
    <dbReference type="NCBI Taxonomy" id="230495"/>
    <lineage>
        <taxon>Bacteria</taxon>
        <taxon>Pseudomonadati</taxon>
        <taxon>Pseudomonadota</taxon>
        <taxon>Gammaproteobacteria</taxon>
        <taxon>Oceanospirillales</taxon>
        <taxon>Saccharospirillaceae</taxon>
        <taxon>Reinekea</taxon>
    </lineage>
</organism>
<name>A0A4R3I9D9_9GAMM</name>
<keyword evidence="1" id="KW-0175">Coiled coil</keyword>
<evidence type="ECO:0000313" key="5">
    <source>
        <dbReference type="Proteomes" id="UP000295793"/>
    </source>
</evidence>
<dbReference type="OrthoDB" id="9784703at2"/>
<dbReference type="EMBL" id="SLZR01000002">
    <property type="protein sequence ID" value="TCS43009.1"/>
    <property type="molecule type" value="Genomic_DNA"/>
</dbReference>
<feature type="domain" description="M23ase beta-sheet core" evidence="3">
    <location>
        <begin position="282"/>
        <end position="375"/>
    </location>
</feature>
<protein>
    <submittedName>
        <fullName evidence="4">Septal ring factor EnvC (AmiA/AmiB activator)</fullName>
    </submittedName>
</protein>
<evidence type="ECO:0000256" key="2">
    <source>
        <dbReference type="SAM" id="SignalP"/>
    </source>
</evidence>
<dbReference type="GO" id="GO:0004222">
    <property type="term" value="F:metalloendopeptidase activity"/>
    <property type="evidence" value="ECO:0007669"/>
    <property type="project" value="TreeGrafter"/>
</dbReference>
<reference evidence="4 5" key="1">
    <citation type="submission" date="2019-03" db="EMBL/GenBank/DDBJ databases">
        <title>Genomic Encyclopedia of Archaeal and Bacterial Type Strains, Phase II (KMG-II): from individual species to whole genera.</title>
        <authorList>
            <person name="Goeker M."/>
        </authorList>
    </citation>
    <scope>NUCLEOTIDE SEQUENCE [LARGE SCALE GENOMIC DNA]</scope>
    <source>
        <strain evidence="4 5">DSM 15388</strain>
    </source>
</reference>
<comment type="caution">
    <text evidence="4">The sequence shown here is derived from an EMBL/GenBank/DDBJ whole genome shotgun (WGS) entry which is preliminary data.</text>
</comment>
<dbReference type="Proteomes" id="UP000295793">
    <property type="component" value="Unassembled WGS sequence"/>
</dbReference>
<dbReference type="RefSeq" id="WP_132699553.1">
    <property type="nucleotide sequence ID" value="NZ_SLZR01000002.1"/>
</dbReference>
<accession>A0A4R3I9D9</accession>
<dbReference type="AlphaFoldDB" id="A0A4R3I9D9"/>
<evidence type="ECO:0000259" key="3">
    <source>
        <dbReference type="Pfam" id="PF01551"/>
    </source>
</evidence>
<dbReference type="SUPFAM" id="SSF51261">
    <property type="entry name" value="Duplicated hybrid motif"/>
    <property type="match status" value="1"/>
</dbReference>
<dbReference type="PANTHER" id="PTHR21666:SF270">
    <property type="entry name" value="MUREIN HYDROLASE ACTIVATOR ENVC"/>
    <property type="match status" value="1"/>
</dbReference>
<feature type="coiled-coil region" evidence="1">
    <location>
        <begin position="169"/>
        <end position="245"/>
    </location>
</feature>
<dbReference type="FunFam" id="2.70.70.10:FF:000003">
    <property type="entry name" value="Murein hydrolase activator EnvC"/>
    <property type="match status" value="1"/>
</dbReference>
<feature type="signal peptide" evidence="2">
    <location>
        <begin position="1"/>
        <end position="22"/>
    </location>
</feature>
<dbReference type="InterPro" id="IPR011055">
    <property type="entry name" value="Dup_hybrid_motif"/>
</dbReference>
<gene>
    <name evidence="4" type="ORF">BCF53_10232</name>
</gene>
<feature type="chain" id="PRO_5020470389" evidence="2">
    <location>
        <begin position="23"/>
        <end position="382"/>
    </location>
</feature>
<dbReference type="Pfam" id="PF01551">
    <property type="entry name" value="Peptidase_M23"/>
    <property type="match status" value="1"/>
</dbReference>
<dbReference type="CDD" id="cd12797">
    <property type="entry name" value="M23_peptidase"/>
    <property type="match status" value="1"/>
</dbReference>
<dbReference type="Gene3D" id="6.10.250.3150">
    <property type="match status" value="1"/>
</dbReference>
<sequence>MSDFRIISILLCCLLLFPFAQADDLDQSRQQLEYISKELKSLQSRLAKQNQDASKQRQALQQVESEIGRIQTGIRQLNSGIKANNSRLDELAAQRSKLEQRQAEKQDEMAEILRLAYKQNNFPLLKLILSGQRPEEMSRQLYYFSALTDNQQQQLTAWLEEQRLLAQTIEAETATRNKLSEDKAALTAQLNELSQQKNRREQVIANLKTETANTQAEIARKEAERERMTELIAQLQAKLDAMSLEFPGLEAIGKVKGKLSWPVAGKLVNQYGRSIDGTALKWQGWLIEASSGTEVKAIHGGRVIFADFFKSSGLLLIVDHGDGVWSLYGRNQALLKDVGSWVEAGEVIAEVGQSGGYSRSGLYFEFRIDGEPVNPSAWLSKR</sequence>
<keyword evidence="2" id="KW-0732">Signal</keyword>
<evidence type="ECO:0000256" key="1">
    <source>
        <dbReference type="SAM" id="Coils"/>
    </source>
</evidence>
<evidence type="ECO:0000313" key="4">
    <source>
        <dbReference type="EMBL" id="TCS43009.1"/>
    </source>
</evidence>
<keyword evidence="5" id="KW-1185">Reference proteome</keyword>
<proteinExistence type="predicted"/>
<dbReference type="InterPro" id="IPR016047">
    <property type="entry name" value="M23ase_b-sheet_dom"/>
</dbReference>